<reference evidence="2" key="1">
    <citation type="submission" date="2022-11" db="UniProtKB">
        <authorList>
            <consortium name="WormBaseParasite"/>
        </authorList>
    </citation>
    <scope>IDENTIFICATION</scope>
</reference>
<protein>
    <submittedName>
        <fullName evidence="2">Uncharacterized protein</fullName>
    </submittedName>
</protein>
<dbReference type="WBParaSite" id="JU765_v2.g12126.t1">
    <property type="protein sequence ID" value="JU765_v2.g12126.t1"/>
    <property type="gene ID" value="JU765_v2.g12126"/>
</dbReference>
<proteinExistence type="predicted"/>
<name>A0AC34Q1R9_9BILA</name>
<sequence>MNPNYNTGTQNPVASAINNTVQNVAGFMNNLTNNTGPGPQVYNSYVKVQLRSYADPGFRLSPTTICQCPSGVAGDNCTHSSPYRKGYSCYFSFMVIIASADPELKFSATPFVLVDTGNGGINPSDASDFQRTFEFQTQYEVTGITILVSHSGAVIDAATGAVIQPDGIVNVDRFSVEFNNSTQYNQAVTANPTGSILGTSLQFSYTVGCLSKFQGPGCNLQCNTSTINNQIAVCQNINTGYYSICKWQNGNNYVQSCQNCPWGIRDNSYCVDSNGNMMESHEAGVVSSDYKTATIILAVIAGILFLLLAAAVIISIIIKRRSDAAGNVNRPNPGYNRSEVRGGHLGNAETTPLTSSNNSRPVPSPRNGPSYTQKPTKSSLRPYQYPPAAHLGGDTLNETMNSSFATNQSPLNVSRSADV</sequence>
<organism evidence="1 2">
    <name type="scientific">Panagrolaimus sp. JU765</name>
    <dbReference type="NCBI Taxonomy" id="591449"/>
    <lineage>
        <taxon>Eukaryota</taxon>
        <taxon>Metazoa</taxon>
        <taxon>Ecdysozoa</taxon>
        <taxon>Nematoda</taxon>
        <taxon>Chromadorea</taxon>
        <taxon>Rhabditida</taxon>
        <taxon>Tylenchina</taxon>
        <taxon>Panagrolaimomorpha</taxon>
        <taxon>Panagrolaimoidea</taxon>
        <taxon>Panagrolaimidae</taxon>
        <taxon>Panagrolaimus</taxon>
    </lineage>
</organism>
<accession>A0AC34Q1R9</accession>
<evidence type="ECO:0000313" key="2">
    <source>
        <dbReference type="WBParaSite" id="JU765_v2.g12126.t1"/>
    </source>
</evidence>
<dbReference type="Proteomes" id="UP000887576">
    <property type="component" value="Unplaced"/>
</dbReference>
<evidence type="ECO:0000313" key="1">
    <source>
        <dbReference type="Proteomes" id="UP000887576"/>
    </source>
</evidence>